<sequence>MSVGGRMCASSCALPRDGSDDGSCGVPILNGFRSKVEIVGDILMDGQQILSGLEEGQASDSVRDGGMDPAVAARFTAHNRQFELLLDMMRAQTTVIASFAADRP</sequence>
<organism evidence="2 3">
    <name type="scientific">Stephania japonica</name>
    <dbReference type="NCBI Taxonomy" id="461633"/>
    <lineage>
        <taxon>Eukaryota</taxon>
        <taxon>Viridiplantae</taxon>
        <taxon>Streptophyta</taxon>
        <taxon>Embryophyta</taxon>
        <taxon>Tracheophyta</taxon>
        <taxon>Spermatophyta</taxon>
        <taxon>Magnoliopsida</taxon>
        <taxon>Ranunculales</taxon>
        <taxon>Menispermaceae</taxon>
        <taxon>Menispermoideae</taxon>
        <taxon>Cissampelideae</taxon>
        <taxon>Stephania</taxon>
    </lineage>
</organism>
<gene>
    <name evidence="2" type="ORF">Sjap_010196</name>
</gene>
<accession>A0AAP0J954</accession>
<reference evidence="2 3" key="1">
    <citation type="submission" date="2024-01" db="EMBL/GenBank/DDBJ databases">
        <title>Genome assemblies of Stephania.</title>
        <authorList>
            <person name="Yang L."/>
        </authorList>
    </citation>
    <scope>NUCLEOTIDE SEQUENCE [LARGE SCALE GENOMIC DNA]</scope>
    <source>
        <strain evidence="2">QJT</strain>
        <tissue evidence="2">Leaf</tissue>
    </source>
</reference>
<proteinExistence type="predicted"/>
<comment type="caution">
    <text evidence="2">The sequence shown here is derived from an EMBL/GenBank/DDBJ whole genome shotgun (WGS) entry which is preliminary data.</text>
</comment>
<name>A0AAP0J954_9MAGN</name>
<feature type="region of interest" description="Disordered" evidence="1">
    <location>
        <begin position="1"/>
        <end position="20"/>
    </location>
</feature>
<evidence type="ECO:0000256" key="1">
    <source>
        <dbReference type="SAM" id="MobiDB-lite"/>
    </source>
</evidence>
<keyword evidence="3" id="KW-1185">Reference proteome</keyword>
<evidence type="ECO:0000313" key="2">
    <source>
        <dbReference type="EMBL" id="KAK9129709.1"/>
    </source>
</evidence>
<dbReference type="Proteomes" id="UP001417504">
    <property type="component" value="Unassembled WGS sequence"/>
</dbReference>
<evidence type="ECO:0000313" key="3">
    <source>
        <dbReference type="Proteomes" id="UP001417504"/>
    </source>
</evidence>
<dbReference type="AlphaFoldDB" id="A0AAP0J954"/>
<protein>
    <submittedName>
        <fullName evidence="2">Uncharacterized protein</fullName>
    </submittedName>
</protein>
<dbReference type="EMBL" id="JBBNAE010000004">
    <property type="protein sequence ID" value="KAK9129709.1"/>
    <property type="molecule type" value="Genomic_DNA"/>
</dbReference>